<dbReference type="Gene3D" id="3.80.10.10">
    <property type="entry name" value="Ribonuclease Inhibitor"/>
    <property type="match status" value="1"/>
</dbReference>
<dbReference type="SUPFAM" id="SSF52047">
    <property type="entry name" value="RNI-like"/>
    <property type="match status" value="1"/>
</dbReference>
<evidence type="ECO:0000313" key="1">
    <source>
        <dbReference type="EMBL" id="ORE03139.1"/>
    </source>
</evidence>
<reference evidence="1" key="1">
    <citation type="journal article" date="2016" name="Proc. Natl. Acad. Sci. U.S.A.">
        <title>Lipid metabolic changes in an early divergent fungus govern the establishment of a mutualistic symbiosis with endobacteria.</title>
        <authorList>
            <person name="Lastovetsky O.A."/>
            <person name="Gaspar M.L."/>
            <person name="Mondo S.J."/>
            <person name="LaButti K.M."/>
            <person name="Sandor L."/>
            <person name="Grigoriev I.V."/>
            <person name="Henry S.A."/>
            <person name="Pawlowska T.E."/>
        </authorList>
    </citation>
    <scope>NUCLEOTIDE SEQUENCE [LARGE SCALE GENOMIC DNA]</scope>
    <source>
        <strain evidence="1">ATCC 52814</strain>
    </source>
</reference>
<dbReference type="VEuPathDB" id="FungiDB:BCV72DRAFT_252043"/>
<organism evidence="1">
    <name type="scientific">Rhizopus microsporus var. microsporus</name>
    <dbReference type="NCBI Taxonomy" id="86635"/>
    <lineage>
        <taxon>Eukaryota</taxon>
        <taxon>Fungi</taxon>
        <taxon>Fungi incertae sedis</taxon>
        <taxon>Mucoromycota</taxon>
        <taxon>Mucoromycotina</taxon>
        <taxon>Mucoromycetes</taxon>
        <taxon>Mucorales</taxon>
        <taxon>Mucorineae</taxon>
        <taxon>Rhizopodaceae</taxon>
        <taxon>Rhizopus</taxon>
    </lineage>
</organism>
<proteinExistence type="predicted"/>
<dbReference type="InterPro" id="IPR032675">
    <property type="entry name" value="LRR_dom_sf"/>
</dbReference>
<dbReference type="InterPro" id="IPR001611">
    <property type="entry name" value="Leu-rich_rpt"/>
</dbReference>
<dbReference type="AlphaFoldDB" id="A0A1X0QTR0"/>
<name>A0A1X0QTR0_RHIZD</name>
<protein>
    <recommendedName>
        <fullName evidence="2">RNI-like protein</fullName>
    </recommendedName>
</protein>
<evidence type="ECO:0008006" key="2">
    <source>
        <dbReference type="Google" id="ProtNLM"/>
    </source>
</evidence>
<dbReference type="Proteomes" id="UP000242414">
    <property type="component" value="Unassembled WGS sequence"/>
</dbReference>
<accession>A0A1X0QTR0</accession>
<gene>
    <name evidence="1" type="ORF">BCV72DRAFT_252043</name>
</gene>
<sequence length="552" mass="63539">MGRYEEQDSIHSLTLEALLYKVSLMYELAQLLMENQMYRAAFRIADQALRYIDDSKASTSQMISTYLNLLQIKAESQWQLHVYKRRIEIHTYYNQTQRVNHFKKLLKDAEIQQEALPDIIQDDPMDVDEQVFITPIRFDNRITPSHKLLLKSDTINIRINVLFPEPVIVRILCYDLKQTVKWLMEEIRRRTWQIHGIEDVLLELDQQVDAVVTGTALKSALDIYLNACDRLDIRPSEYILYEDQIPAIEQVLQKMNMISTLDLRRIKVQYFVDIRLLKYSKAPNEINLSNNRATLSTLQLLTDLFSNSDLARLSLAYNSLGPELVNKVPELITAFPNLRVLSLEGTCLGKYMAVNDDVRDLYRNMAQAEVPYRITVNLSNNHFEKDMLSIWTSLLVHVERLDKLQLSGITSDTVWSNFVALSDSSLRGIDYNHSAKDVLDLMNLNFLLGSGKMLTELDLSGCGLTHQGINSLYQLFKQCKIGLLDFSYCGLTFAGASTIALWAANGLVKEIDMTGNVIFDTTYQLDRFMEIYGKSDTKIVIDSIEANIYYRK</sequence>
<dbReference type="OrthoDB" id="78308at2759"/>
<dbReference type="EMBL" id="KV922016">
    <property type="protein sequence ID" value="ORE03139.1"/>
    <property type="molecule type" value="Genomic_DNA"/>
</dbReference>
<dbReference type="Pfam" id="PF00560">
    <property type="entry name" value="LRR_1"/>
    <property type="match status" value="1"/>
</dbReference>